<dbReference type="PRINTS" id="PR00481">
    <property type="entry name" value="LAMNOPPTDASE"/>
</dbReference>
<evidence type="ECO:0000256" key="6">
    <source>
        <dbReference type="ARBA" id="ARBA00022801"/>
    </source>
</evidence>
<dbReference type="GO" id="GO:0070006">
    <property type="term" value="F:metalloaminopeptidase activity"/>
    <property type="evidence" value="ECO:0007669"/>
    <property type="project" value="InterPro"/>
</dbReference>
<feature type="active site" evidence="8">
    <location>
        <position position="340"/>
    </location>
</feature>
<dbReference type="InterPro" id="IPR000819">
    <property type="entry name" value="Peptidase_M17_C"/>
</dbReference>
<comment type="subcellular location">
    <subcellularLocation>
        <location evidence="8">Cytoplasm</location>
    </subcellularLocation>
</comment>
<comment type="similarity">
    <text evidence="3 8">Belongs to the peptidase M17 family.</text>
</comment>
<dbReference type="OrthoDB" id="9809354at2"/>
<dbReference type="EC" id="3.4.11.10" evidence="8"/>
<feature type="binding site" evidence="8">
    <location>
        <position position="259"/>
    </location>
    <ligand>
        <name>Mn(2+)</name>
        <dbReference type="ChEBI" id="CHEBI:29035"/>
        <label>1</label>
    </ligand>
</feature>
<evidence type="ECO:0000256" key="3">
    <source>
        <dbReference type="ARBA" id="ARBA00009528"/>
    </source>
</evidence>
<feature type="binding site" evidence="8">
    <location>
        <position position="254"/>
    </location>
    <ligand>
        <name>Mn(2+)</name>
        <dbReference type="ChEBI" id="CHEBI:29035"/>
        <label>2</label>
    </ligand>
</feature>
<keyword evidence="8" id="KW-0963">Cytoplasm</keyword>
<gene>
    <name evidence="8" type="primary">pepA</name>
    <name evidence="10" type="ORF">CLV88_103399</name>
</gene>
<comment type="catalytic activity">
    <reaction evidence="1 8">
        <text>Release of an N-terminal amino acid, Xaa-|-Yaa-, in which Xaa is preferably Leu, but may be other amino acids including Pro although not Arg or Lys, and Yaa may be Pro. Amino acid amides and methyl esters are also readily hydrolyzed, but rates on arylamides are exceedingly low.</text>
        <dbReference type="EC" id="3.4.11.1"/>
    </reaction>
</comment>
<evidence type="ECO:0000256" key="1">
    <source>
        <dbReference type="ARBA" id="ARBA00000135"/>
    </source>
</evidence>
<dbReference type="HAMAP" id="MF_00181">
    <property type="entry name" value="Cytosol_peptidase_M17"/>
    <property type="match status" value="1"/>
</dbReference>
<dbReference type="Gene3D" id="3.40.220.10">
    <property type="entry name" value="Leucine Aminopeptidase, subunit E, domain 1"/>
    <property type="match status" value="1"/>
</dbReference>
<evidence type="ECO:0000256" key="2">
    <source>
        <dbReference type="ARBA" id="ARBA00000967"/>
    </source>
</evidence>
<dbReference type="InterPro" id="IPR011356">
    <property type="entry name" value="Leucine_aapep/pepB"/>
</dbReference>
<name>A0A2P8FGB5_9RHOB</name>
<protein>
    <recommendedName>
        <fullName evidence="8">Probable cytosol aminopeptidase</fullName>
        <ecNumber evidence="8">3.4.11.1</ecNumber>
    </recommendedName>
    <alternativeName>
        <fullName evidence="8">Leucine aminopeptidase</fullName>
        <shortName evidence="8">LAP</shortName>
        <ecNumber evidence="8">3.4.11.10</ecNumber>
    </alternativeName>
    <alternativeName>
        <fullName evidence="8">Leucyl aminopeptidase</fullName>
    </alternativeName>
</protein>
<dbReference type="Gene3D" id="3.40.630.10">
    <property type="entry name" value="Zn peptidases"/>
    <property type="match status" value="1"/>
</dbReference>
<dbReference type="NCBIfam" id="NF002075">
    <property type="entry name" value="PRK00913.2-2"/>
    <property type="match status" value="1"/>
</dbReference>
<evidence type="ECO:0000256" key="7">
    <source>
        <dbReference type="ARBA" id="ARBA00023211"/>
    </source>
</evidence>
<feature type="active site" evidence="8">
    <location>
        <position position="266"/>
    </location>
</feature>
<dbReference type="SUPFAM" id="SSF53187">
    <property type="entry name" value="Zn-dependent exopeptidases"/>
    <property type="match status" value="1"/>
</dbReference>
<evidence type="ECO:0000313" key="11">
    <source>
        <dbReference type="Proteomes" id="UP000240418"/>
    </source>
</evidence>
<comment type="function">
    <text evidence="8">Presumably involved in the processing and regular turnover of intracellular proteins. Catalyzes the removal of unsubstituted N-terminal amino acids from various peptides.</text>
</comment>
<evidence type="ECO:0000256" key="4">
    <source>
        <dbReference type="ARBA" id="ARBA00022438"/>
    </source>
</evidence>
<comment type="cofactor">
    <cofactor evidence="8">
        <name>Mn(2+)</name>
        <dbReference type="ChEBI" id="CHEBI:29035"/>
    </cofactor>
    <text evidence="8">Binds 2 manganese ions per subunit.</text>
</comment>
<comment type="caution">
    <text evidence="10">The sequence shown here is derived from an EMBL/GenBank/DDBJ whole genome shotgun (WGS) entry which is preliminary data.</text>
</comment>
<keyword evidence="5 8" id="KW-0645">Protease</keyword>
<keyword evidence="4 8" id="KW-0031">Aminopeptidase</keyword>
<accession>A0A2P8FGB5</accession>
<dbReference type="SUPFAM" id="SSF52949">
    <property type="entry name" value="Macro domain-like"/>
    <property type="match status" value="1"/>
</dbReference>
<dbReference type="PROSITE" id="PS00631">
    <property type="entry name" value="CYTOSOL_AP"/>
    <property type="match status" value="1"/>
</dbReference>
<dbReference type="CDD" id="cd00433">
    <property type="entry name" value="Peptidase_M17"/>
    <property type="match status" value="1"/>
</dbReference>
<dbReference type="Proteomes" id="UP000240418">
    <property type="component" value="Unassembled WGS sequence"/>
</dbReference>
<keyword evidence="6 8" id="KW-0378">Hydrolase</keyword>
<feature type="domain" description="Cytosol aminopeptidase" evidence="9">
    <location>
        <begin position="334"/>
        <end position="341"/>
    </location>
</feature>
<dbReference type="AlphaFoldDB" id="A0A2P8FGB5"/>
<feature type="binding site" evidence="8">
    <location>
        <position position="277"/>
    </location>
    <ligand>
        <name>Mn(2+)</name>
        <dbReference type="ChEBI" id="CHEBI:29035"/>
        <label>2</label>
    </ligand>
</feature>
<feature type="binding site" evidence="8">
    <location>
        <position position="338"/>
    </location>
    <ligand>
        <name>Mn(2+)</name>
        <dbReference type="ChEBI" id="CHEBI:29035"/>
        <label>2</label>
    </ligand>
</feature>
<dbReference type="NCBIfam" id="NF002077">
    <property type="entry name" value="PRK00913.2-4"/>
    <property type="match status" value="1"/>
</dbReference>
<dbReference type="NCBIfam" id="NF002074">
    <property type="entry name" value="PRK00913.1-4"/>
    <property type="match status" value="1"/>
</dbReference>
<dbReference type="RefSeq" id="WP_106607927.1">
    <property type="nucleotide sequence ID" value="NZ_PYGJ01000003.1"/>
</dbReference>
<feature type="binding site" evidence="8">
    <location>
        <position position="338"/>
    </location>
    <ligand>
        <name>Mn(2+)</name>
        <dbReference type="ChEBI" id="CHEBI:29035"/>
        <label>1</label>
    </ligand>
</feature>
<evidence type="ECO:0000313" key="10">
    <source>
        <dbReference type="EMBL" id="PSL20749.1"/>
    </source>
</evidence>
<evidence type="ECO:0000256" key="5">
    <source>
        <dbReference type="ARBA" id="ARBA00022670"/>
    </source>
</evidence>
<dbReference type="EMBL" id="PYGJ01000003">
    <property type="protein sequence ID" value="PSL20749.1"/>
    <property type="molecule type" value="Genomic_DNA"/>
</dbReference>
<reference evidence="10 11" key="1">
    <citation type="submission" date="2018-03" db="EMBL/GenBank/DDBJ databases">
        <title>Genomic Encyclopedia of Archaeal and Bacterial Type Strains, Phase II (KMG-II): from individual species to whole genera.</title>
        <authorList>
            <person name="Goeker M."/>
        </authorList>
    </citation>
    <scope>NUCLEOTIDE SEQUENCE [LARGE SCALE GENOMIC DNA]</scope>
    <source>
        <strain evidence="10 11">DSM 100673</strain>
    </source>
</reference>
<dbReference type="PANTHER" id="PTHR11963">
    <property type="entry name" value="LEUCINE AMINOPEPTIDASE-RELATED"/>
    <property type="match status" value="1"/>
</dbReference>
<dbReference type="EC" id="3.4.11.1" evidence="8"/>
<feature type="binding site" evidence="8">
    <location>
        <position position="336"/>
    </location>
    <ligand>
        <name>Mn(2+)</name>
        <dbReference type="ChEBI" id="CHEBI:29035"/>
        <label>1</label>
    </ligand>
</feature>
<dbReference type="InterPro" id="IPR023042">
    <property type="entry name" value="Peptidase_M17_leu_NH2_pept"/>
</dbReference>
<feature type="binding site" evidence="8">
    <location>
        <position position="259"/>
    </location>
    <ligand>
        <name>Mn(2+)</name>
        <dbReference type="ChEBI" id="CHEBI:29035"/>
        <label>2</label>
    </ligand>
</feature>
<evidence type="ECO:0000259" key="9">
    <source>
        <dbReference type="PROSITE" id="PS00631"/>
    </source>
</evidence>
<proteinExistence type="inferred from homology"/>
<dbReference type="Pfam" id="PF00883">
    <property type="entry name" value="Peptidase_M17"/>
    <property type="match status" value="1"/>
</dbReference>
<sequence>MTKPVSVSFEETNLDAIASAQGRVCILVPVEGNLGQEARRVNRVTKGAIARLHEAREDDAKVGDIVTLDWPVGMAAEAIDVVYLPRRCSIEEARKAGAALAQKRGSKAMLVSAGNHPKAAEIALGLALRDYMFADHKTDEAPEDERAVRIMVSRPEDIEAKAAPHLAVAEGVFFTRDLINEPANVLTTTEFANRLEAMRDIGLDVEVLDEDALTKLGMGALLSVGQGSDSPSKVVVMRWNGGEKDAAPLALVGKGVVFDTGGISLKPAGGMEDMTMDMGGAGVVAGAMRAIALRKAKANVVGLVGLVENMPSGNATRPGDVVTSMKGDTIEVINTDAEGRLVLCDVMHYAQERFKPAAMIDLATLTGAVIIGLGHENAGVFANDDQLCNNFLRAAELEGEGAWRMPLGKGYAKQLKSRIADVKNVGGRPAGSVTAAEFLHRFVQDGMPWIHLDIAGVASVKSATDFAPAGATGWGVMALNRLVADRFENAE</sequence>
<keyword evidence="7 8" id="KW-0464">Manganese</keyword>
<evidence type="ECO:0000256" key="8">
    <source>
        <dbReference type="HAMAP-Rule" id="MF_00181"/>
    </source>
</evidence>
<keyword evidence="11" id="KW-1185">Reference proteome</keyword>
<dbReference type="GO" id="GO:0005737">
    <property type="term" value="C:cytoplasm"/>
    <property type="evidence" value="ECO:0007669"/>
    <property type="project" value="UniProtKB-SubCell"/>
</dbReference>
<dbReference type="PANTHER" id="PTHR11963:SF23">
    <property type="entry name" value="CYTOSOL AMINOPEPTIDASE"/>
    <property type="match status" value="1"/>
</dbReference>
<organism evidence="10 11">
    <name type="scientific">Shimia abyssi</name>
    <dbReference type="NCBI Taxonomy" id="1662395"/>
    <lineage>
        <taxon>Bacteria</taxon>
        <taxon>Pseudomonadati</taxon>
        <taxon>Pseudomonadota</taxon>
        <taxon>Alphaproteobacteria</taxon>
        <taxon>Rhodobacterales</taxon>
        <taxon>Roseobacteraceae</taxon>
    </lineage>
</organism>
<keyword evidence="8" id="KW-0479">Metal-binding</keyword>
<comment type="catalytic activity">
    <reaction evidence="2 8">
        <text>Release of an N-terminal amino acid, preferentially leucine, but not glutamic or aspartic acids.</text>
        <dbReference type="EC" id="3.4.11.10"/>
    </reaction>
</comment>
<dbReference type="GO" id="GO:0030145">
    <property type="term" value="F:manganese ion binding"/>
    <property type="evidence" value="ECO:0007669"/>
    <property type="project" value="UniProtKB-UniRule"/>
</dbReference>
<dbReference type="GO" id="GO:0006508">
    <property type="term" value="P:proteolysis"/>
    <property type="evidence" value="ECO:0007669"/>
    <property type="project" value="UniProtKB-KW"/>
</dbReference>
<dbReference type="InterPro" id="IPR043472">
    <property type="entry name" value="Macro_dom-like"/>
</dbReference>